<dbReference type="STRING" id="1267423.SAMN05216290_1359"/>
<dbReference type="RefSeq" id="WP_090257748.1">
    <property type="nucleotide sequence ID" value="NZ_FOIR01000001.1"/>
</dbReference>
<evidence type="ECO:0000313" key="4">
    <source>
        <dbReference type="EMBL" id="SEW03233.1"/>
    </source>
</evidence>
<gene>
    <name evidence="4" type="ORF">SAMN05216290_1359</name>
</gene>
<feature type="compositionally biased region" description="Basic and acidic residues" evidence="1">
    <location>
        <begin position="208"/>
        <end position="218"/>
    </location>
</feature>
<evidence type="ECO:0000313" key="5">
    <source>
        <dbReference type="Proteomes" id="UP000199437"/>
    </source>
</evidence>
<evidence type="ECO:0000259" key="3">
    <source>
        <dbReference type="Pfam" id="PF10988"/>
    </source>
</evidence>
<evidence type="ECO:0000256" key="1">
    <source>
        <dbReference type="SAM" id="MobiDB-lite"/>
    </source>
</evidence>
<dbReference type="Gene3D" id="2.160.20.120">
    <property type="match status" value="1"/>
</dbReference>
<name>A0A1I0NQQ0_9BACT</name>
<keyword evidence="2" id="KW-0732">Signal</keyword>
<dbReference type="GeneID" id="99986088"/>
<feature type="domain" description="Putative auto-transporter adhesin head GIN" evidence="3">
    <location>
        <begin position="33"/>
        <end position="214"/>
    </location>
</feature>
<dbReference type="InterPro" id="IPR021255">
    <property type="entry name" value="DUF2807"/>
</dbReference>
<dbReference type="OrthoDB" id="1237646at2"/>
<dbReference type="AlphaFoldDB" id="A0A1I0NQQ0"/>
<reference evidence="5" key="1">
    <citation type="submission" date="2016-10" db="EMBL/GenBank/DDBJ databases">
        <authorList>
            <person name="Varghese N."/>
            <person name="Submissions S."/>
        </authorList>
    </citation>
    <scope>NUCLEOTIDE SEQUENCE [LARGE SCALE GENOMIC DNA]</scope>
    <source>
        <strain evidence="5">CGMCC 1.12402</strain>
    </source>
</reference>
<feature type="signal peptide" evidence="2">
    <location>
        <begin position="1"/>
        <end position="23"/>
    </location>
</feature>
<keyword evidence="5" id="KW-1185">Reference proteome</keyword>
<evidence type="ECO:0000256" key="2">
    <source>
        <dbReference type="SAM" id="SignalP"/>
    </source>
</evidence>
<feature type="compositionally biased region" description="Polar residues" evidence="1">
    <location>
        <begin position="219"/>
        <end position="229"/>
    </location>
</feature>
<sequence length="229" mass="24752">MKNSNRITIVLSLLALFNLSLFAQNSETRSLSNFTEIHVAQGIELVAKKGTENSVTIEARGIDIEDVYTDQRGDALKLRLRQPNFKSPHVRIELTYTEELEKINVNTGAQAIFRDIIKTERLDITASTSGIVEAEINVEVLDLSATTSGQIDLSGNAKEIEASASTGGEIDAFDVDTDDVYAKASTGAAVRVTANERLKGSANTGGDVRYRGNARTDIRTSTGGSVRKS</sequence>
<organism evidence="4 5">
    <name type="scientific">Roseivirga pacifica</name>
    <dbReference type="NCBI Taxonomy" id="1267423"/>
    <lineage>
        <taxon>Bacteria</taxon>
        <taxon>Pseudomonadati</taxon>
        <taxon>Bacteroidota</taxon>
        <taxon>Cytophagia</taxon>
        <taxon>Cytophagales</taxon>
        <taxon>Roseivirgaceae</taxon>
        <taxon>Roseivirga</taxon>
    </lineage>
</organism>
<feature type="region of interest" description="Disordered" evidence="1">
    <location>
        <begin position="200"/>
        <end position="229"/>
    </location>
</feature>
<accession>A0A1I0NQQ0</accession>
<dbReference type="Proteomes" id="UP000199437">
    <property type="component" value="Unassembled WGS sequence"/>
</dbReference>
<protein>
    <submittedName>
        <fullName evidence="4">Putative auto-transporter adhesin, head GIN domain</fullName>
    </submittedName>
</protein>
<dbReference type="Pfam" id="PF10988">
    <property type="entry name" value="DUF2807"/>
    <property type="match status" value="1"/>
</dbReference>
<proteinExistence type="predicted"/>
<dbReference type="EMBL" id="FOIR01000001">
    <property type="protein sequence ID" value="SEW03233.1"/>
    <property type="molecule type" value="Genomic_DNA"/>
</dbReference>
<feature type="chain" id="PRO_5011721252" evidence="2">
    <location>
        <begin position="24"/>
        <end position="229"/>
    </location>
</feature>